<dbReference type="Pfam" id="PF01494">
    <property type="entry name" value="FAD_binding_3"/>
    <property type="match status" value="1"/>
</dbReference>
<dbReference type="EMBL" id="FNCC01000001">
    <property type="protein sequence ID" value="SDF41965.1"/>
    <property type="molecule type" value="Genomic_DNA"/>
</dbReference>
<organism evidence="4 5">
    <name type="scientific">Lentzea fradiae</name>
    <dbReference type="NCBI Taxonomy" id="200378"/>
    <lineage>
        <taxon>Bacteria</taxon>
        <taxon>Bacillati</taxon>
        <taxon>Actinomycetota</taxon>
        <taxon>Actinomycetes</taxon>
        <taxon>Pseudonocardiales</taxon>
        <taxon>Pseudonocardiaceae</taxon>
        <taxon>Lentzea</taxon>
    </lineage>
</organism>
<dbReference type="PANTHER" id="PTHR13789:SF309">
    <property type="entry name" value="PUTATIVE (AFU_ORTHOLOGUE AFUA_6G14510)-RELATED"/>
    <property type="match status" value="1"/>
</dbReference>
<dbReference type="InterPro" id="IPR050493">
    <property type="entry name" value="FAD-dep_Monooxygenase_BioMet"/>
</dbReference>
<dbReference type="Gene3D" id="3.50.50.60">
    <property type="entry name" value="FAD/NAD(P)-binding domain"/>
    <property type="match status" value="1"/>
</dbReference>
<evidence type="ECO:0000256" key="2">
    <source>
        <dbReference type="ARBA" id="ARBA00023033"/>
    </source>
</evidence>
<accession>A0A1G7KXN0</accession>
<feature type="domain" description="FAD-binding" evidence="3">
    <location>
        <begin position="6"/>
        <end position="343"/>
    </location>
</feature>
<dbReference type="Proteomes" id="UP000199623">
    <property type="component" value="Unassembled WGS sequence"/>
</dbReference>
<evidence type="ECO:0000313" key="4">
    <source>
        <dbReference type="EMBL" id="SDF41965.1"/>
    </source>
</evidence>
<dbReference type="RefSeq" id="WP_090045109.1">
    <property type="nucleotide sequence ID" value="NZ_FNCC01000001.1"/>
</dbReference>
<keyword evidence="5" id="KW-1185">Reference proteome</keyword>
<dbReference type="AlphaFoldDB" id="A0A1G7KXN0"/>
<proteinExistence type="predicted"/>
<evidence type="ECO:0000259" key="3">
    <source>
        <dbReference type="Pfam" id="PF01494"/>
    </source>
</evidence>
<dbReference type="PANTHER" id="PTHR13789">
    <property type="entry name" value="MONOOXYGENASE"/>
    <property type="match status" value="1"/>
</dbReference>
<dbReference type="GO" id="GO:0071949">
    <property type="term" value="F:FAD binding"/>
    <property type="evidence" value="ECO:0007669"/>
    <property type="project" value="InterPro"/>
</dbReference>
<reference evidence="5" key="1">
    <citation type="submission" date="2016-10" db="EMBL/GenBank/DDBJ databases">
        <authorList>
            <person name="Varghese N."/>
            <person name="Submissions S."/>
        </authorList>
    </citation>
    <scope>NUCLEOTIDE SEQUENCE [LARGE SCALE GENOMIC DNA]</scope>
    <source>
        <strain evidence="5">CGMCC 4.3506</strain>
    </source>
</reference>
<evidence type="ECO:0000313" key="5">
    <source>
        <dbReference type="Proteomes" id="UP000199623"/>
    </source>
</evidence>
<keyword evidence="1" id="KW-0560">Oxidoreductase</keyword>
<dbReference type="STRING" id="200378.SAMN05216553_101547"/>
<dbReference type="InterPro" id="IPR036188">
    <property type="entry name" value="FAD/NAD-bd_sf"/>
</dbReference>
<evidence type="ECO:0000256" key="1">
    <source>
        <dbReference type="ARBA" id="ARBA00023002"/>
    </source>
</evidence>
<protein>
    <submittedName>
        <fullName evidence="4">2-polyprenyl-6-methoxyphenol hydroxylase</fullName>
    </submittedName>
</protein>
<keyword evidence="2" id="KW-0503">Monooxygenase</keyword>
<dbReference type="PRINTS" id="PR00420">
    <property type="entry name" value="RNGMNOXGNASE"/>
</dbReference>
<dbReference type="GO" id="GO:0004497">
    <property type="term" value="F:monooxygenase activity"/>
    <property type="evidence" value="ECO:0007669"/>
    <property type="project" value="UniProtKB-KW"/>
</dbReference>
<dbReference type="SUPFAM" id="SSF51905">
    <property type="entry name" value="FAD/NAD(P)-binding domain"/>
    <property type="match status" value="1"/>
</dbReference>
<sequence>MSAVRSVGVVGGGVAGFASAILLAEAGVEVDLVDAKPDLGAIGSGITLQGNALRVLHRLGVWDGVQRLGFGFDTLGLRAPDGTVLAVIPDTRTGGTDLPATVGMYRPDLAVLLAARATELGVRVRTGVAATALAQDGDTVDLSTSDGESKRYDLVIGADGVRSWTRAAAGVELTTEPVGMGIWRAFTRRPESVTRTDLTYGGAAYIAGYCPTGEDSLYAYLVEDAQDRSGLSPDERLATMRALAENYGGPWEDIRAHLTDPSRVHYTWFEEHLLDGPWHRGRVVLIGDAVHCCPPTLAQGAAQALEDALVLSELLTTHDSLGDDLWAEFSSRRLPRVRAVVEGSVQLCRWLLAGERGDTQALIGRITGILSEAP</sequence>
<dbReference type="OrthoDB" id="9782160at2"/>
<name>A0A1G7KXN0_9PSEU</name>
<dbReference type="InterPro" id="IPR002938">
    <property type="entry name" value="FAD-bd"/>
</dbReference>
<dbReference type="NCBIfam" id="NF005313">
    <property type="entry name" value="PRK06847.1"/>
    <property type="match status" value="1"/>
</dbReference>
<gene>
    <name evidence="4" type="ORF">SAMN05216553_101547</name>
</gene>